<evidence type="ECO:0000313" key="4">
    <source>
        <dbReference type="Proteomes" id="UP001198565"/>
    </source>
</evidence>
<evidence type="ECO:0000256" key="1">
    <source>
        <dbReference type="SAM" id="MobiDB-lite"/>
    </source>
</evidence>
<evidence type="ECO:0000313" key="3">
    <source>
        <dbReference type="EMBL" id="MBY8885797.1"/>
    </source>
</evidence>
<feature type="compositionally biased region" description="Low complexity" evidence="1">
    <location>
        <begin position="181"/>
        <end position="193"/>
    </location>
</feature>
<dbReference type="InterPro" id="IPR001932">
    <property type="entry name" value="PPM-type_phosphatase-like_dom"/>
</dbReference>
<protein>
    <submittedName>
        <fullName evidence="3">Protein phosphatase 2C domain-containing protein</fullName>
    </submittedName>
</protein>
<dbReference type="Pfam" id="PF13672">
    <property type="entry name" value="PP2C_2"/>
    <property type="match status" value="1"/>
</dbReference>
<feature type="region of interest" description="Disordered" evidence="1">
    <location>
        <begin position="21"/>
        <end position="218"/>
    </location>
</feature>
<feature type="domain" description="PPM-type phosphatase" evidence="2">
    <location>
        <begin position="245"/>
        <end position="404"/>
    </location>
</feature>
<feature type="compositionally biased region" description="Low complexity" evidence="1">
    <location>
        <begin position="129"/>
        <end position="151"/>
    </location>
</feature>
<proteinExistence type="predicted"/>
<dbReference type="RefSeq" id="WP_222977394.1">
    <property type="nucleotide sequence ID" value="NZ_JAINVZ010000007.1"/>
</dbReference>
<organism evidence="3 4">
    <name type="scientific">Streptantibioticus parmotrematis</name>
    <dbReference type="NCBI Taxonomy" id="2873249"/>
    <lineage>
        <taxon>Bacteria</taxon>
        <taxon>Bacillati</taxon>
        <taxon>Actinomycetota</taxon>
        <taxon>Actinomycetes</taxon>
        <taxon>Kitasatosporales</taxon>
        <taxon>Streptomycetaceae</taxon>
        <taxon>Streptantibioticus</taxon>
    </lineage>
</organism>
<gene>
    <name evidence="3" type="ORF">K7472_13170</name>
</gene>
<keyword evidence="4" id="KW-1185">Reference proteome</keyword>
<feature type="compositionally biased region" description="Basic and acidic residues" evidence="1">
    <location>
        <begin position="160"/>
        <end position="180"/>
    </location>
</feature>
<sequence>MSPLGESRRQAEDAWWRELYDNGDSDELLERMPDEAEAGEALDDASGAPPSGPADGDTGDVEDAVGDALGDPLRDSLDAHFASALTASGGPPQSFPRLRPPREAPDDESSPDTLRLRRPVLPEPREPEAPAAEAPAAEAPAPEATPVAGPETDAPDDGAPDDHGPHDDGPQHGAPHDGGHDPAPALGPAAAPPRLVHVGDRPPTYDPEPTAWPQADPERLGALEPDTVLDGARYGALTLRAVSVRGDSARYRGRARSDTLLTARFGGGADALLFVAVACGTRAAGDDGHRAAREACQAIGAAVGRSHARLAEDVRAARRTALRSGLQRLADRAYGKLRAVPGSDLGEPEGERDHDGGEFAASLRCLLLPADPECDTRVFFGVGAGGLFRLRDGVWQDLDPDSGDPGADPAAFRFRASAARPDDVLLLCGAGFAEPVREVPALAARLAERWGPPQPPPGLAEFLADAQTRVKGYADDRTVVGVWEE</sequence>
<evidence type="ECO:0000259" key="2">
    <source>
        <dbReference type="Pfam" id="PF13672"/>
    </source>
</evidence>
<dbReference type="Proteomes" id="UP001198565">
    <property type="component" value="Unassembled WGS sequence"/>
</dbReference>
<accession>A0ABS7QVH9</accession>
<name>A0ABS7QVH9_9ACTN</name>
<reference evidence="3 4" key="1">
    <citation type="submission" date="2021-08" db="EMBL/GenBank/DDBJ databases">
        <title>Streptomyces sp. PTM05 isolated from lichen.</title>
        <authorList>
            <person name="Somphong A."/>
            <person name="Phongsopitanun W."/>
            <person name="Tanasupawat S."/>
        </authorList>
    </citation>
    <scope>NUCLEOTIDE SEQUENCE [LARGE SCALE GENOMIC DNA]</scope>
    <source>
        <strain evidence="3 4">Ptm05</strain>
    </source>
</reference>
<comment type="caution">
    <text evidence="3">The sequence shown here is derived from an EMBL/GenBank/DDBJ whole genome shotgun (WGS) entry which is preliminary data.</text>
</comment>
<dbReference type="EMBL" id="JAINVZ010000007">
    <property type="protein sequence ID" value="MBY8885797.1"/>
    <property type="molecule type" value="Genomic_DNA"/>
</dbReference>